<sequence length="138" mass="14349">MIADRNTSLLIAALVALVFGALTIVSGGRALFGGAEASAAVGNAVSFVLWFNFLAGGFYVVAGIGLYLRHRPAVWISIAILASTVLVSLAFGLHVLQGGAFEMRTVGAMVLRTGVWAAISIVAWKHIGGRARPEEGNP</sequence>
<keyword evidence="1" id="KW-1133">Transmembrane helix</keyword>
<gene>
    <name evidence="2" type="ORF">QF118_08670</name>
</gene>
<proteinExistence type="predicted"/>
<keyword evidence="1" id="KW-0812">Transmembrane</keyword>
<feature type="transmembrane region" description="Helical" evidence="1">
    <location>
        <begin position="47"/>
        <end position="67"/>
    </location>
</feature>
<reference evidence="2 3" key="1">
    <citation type="submission" date="2023-05" db="EMBL/GenBank/DDBJ databases">
        <title>YMD87, complete Genome.</title>
        <authorList>
            <person name="Zhang J."/>
            <person name="Xu X."/>
        </authorList>
    </citation>
    <scope>NUCLEOTIDE SEQUENCE [LARGE SCALE GENOMIC DNA]</scope>
    <source>
        <strain evidence="2 3">YMD87</strain>
    </source>
</reference>
<accession>A0ABY8QNI8</accession>
<feature type="transmembrane region" description="Helical" evidence="1">
    <location>
        <begin position="105"/>
        <end position="124"/>
    </location>
</feature>
<evidence type="ECO:0000256" key="1">
    <source>
        <dbReference type="SAM" id="Phobius"/>
    </source>
</evidence>
<dbReference type="RefSeq" id="WP_282302227.1">
    <property type="nucleotide sequence ID" value="NZ_CP124616.1"/>
</dbReference>
<feature type="transmembrane region" description="Helical" evidence="1">
    <location>
        <begin position="74"/>
        <end position="93"/>
    </location>
</feature>
<dbReference type="EMBL" id="CP124616">
    <property type="protein sequence ID" value="WGW05603.1"/>
    <property type="molecule type" value="Genomic_DNA"/>
</dbReference>
<organism evidence="2 3">
    <name type="scientific">Tropicibacter oceani</name>
    <dbReference type="NCBI Taxonomy" id="3058420"/>
    <lineage>
        <taxon>Bacteria</taxon>
        <taxon>Pseudomonadati</taxon>
        <taxon>Pseudomonadota</taxon>
        <taxon>Alphaproteobacteria</taxon>
        <taxon>Rhodobacterales</taxon>
        <taxon>Roseobacteraceae</taxon>
        <taxon>Tropicibacter</taxon>
    </lineage>
</organism>
<evidence type="ECO:0000313" key="2">
    <source>
        <dbReference type="EMBL" id="WGW05603.1"/>
    </source>
</evidence>
<keyword evidence="1" id="KW-0472">Membrane</keyword>
<protein>
    <submittedName>
        <fullName evidence="2">Uncharacterized protein</fullName>
    </submittedName>
</protein>
<name>A0ABY8QNI8_9RHOB</name>
<evidence type="ECO:0000313" key="3">
    <source>
        <dbReference type="Proteomes" id="UP001241605"/>
    </source>
</evidence>
<dbReference type="Proteomes" id="UP001241605">
    <property type="component" value="Chromosome"/>
</dbReference>
<keyword evidence="3" id="KW-1185">Reference proteome</keyword>